<dbReference type="NCBIfam" id="TIGR03705">
    <property type="entry name" value="poly_P_kin"/>
    <property type="match status" value="1"/>
</dbReference>
<dbReference type="InterPro" id="IPR025200">
    <property type="entry name" value="PPK_C_dom2"/>
</dbReference>
<dbReference type="GO" id="GO:0046872">
    <property type="term" value="F:metal ion binding"/>
    <property type="evidence" value="ECO:0007669"/>
    <property type="project" value="UniProtKB-KW"/>
</dbReference>
<dbReference type="SUPFAM" id="SSF143724">
    <property type="entry name" value="PHP14-like"/>
    <property type="match status" value="1"/>
</dbReference>
<evidence type="ECO:0000259" key="12">
    <source>
        <dbReference type="Pfam" id="PF13089"/>
    </source>
</evidence>
<comment type="caution">
    <text evidence="8">Lacks conserved residue(s) required for the propagation of feature annotation.</text>
</comment>
<comment type="caution">
    <text evidence="15">The sequence shown here is derived from an EMBL/GenBank/DDBJ whole genome shotgun (WGS) entry which is preliminary data.</text>
</comment>
<dbReference type="Proteomes" id="UP000612893">
    <property type="component" value="Unassembled WGS sequence"/>
</dbReference>
<dbReference type="Pfam" id="PF17941">
    <property type="entry name" value="PP_kinase_C_1"/>
    <property type="match status" value="1"/>
</dbReference>
<dbReference type="InterPro" id="IPR024953">
    <property type="entry name" value="PP_kinase_middle"/>
</dbReference>
<feature type="binding site" evidence="8">
    <location>
        <position position="432"/>
    </location>
    <ligand>
        <name>Mg(2+)</name>
        <dbReference type="ChEBI" id="CHEBI:18420"/>
    </ligand>
</feature>
<feature type="binding site" evidence="8">
    <location>
        <position position="587"/>
    </location>
    <ligand>
        <name>ATP</name>
        <dbReference type="ChEBI" id="CHEBI:30616"/>
    </ligand>
</feature>
<evidence type="ECO:0000259" key="11">
    <source>
        <dbReference type="Pfam" id="PF02503"/>
    </source>
</evidence>
<dbReference type="HAMAP" id="MF_00347">
    <property type="entry name" value="Polyphosphate_kinase"/>
    <property type="match status" value="1"/>
</dbReference>
<feature type="binding site" evidence="8">
    <location>
        <position position="495"/>
    </location>
    <ligand>
        <name>ATP</name>
        <dbReference type="ChEBI" id="CHEBI:30616"/>
    </ligand>
</feature>
<proteinExistence type="inferred from homology"/>
<dbReference type="PIRSF" id="PIRSF015589">
    <property type="entry name" value="PP_kinase"/>
    <property type="match status" value="1"/>
</dbReference>
<accession>A0A934K9V8</accession>
<dbReference type="NCBIfam" id="NF003921">
    <property type="entry name" value="PRK05443.2-2"/>
    <property type="match status" value="1"/>
</dbReference>
<comment type="function">
    <text evidence="8 9">Catalyzes the reversible transfer of the terminal phosphate of ATP to form a long-chain polyphosphate (polyP).</text>
</comment>
<evidence type="ECO:0000256" key="9">
    <source>
        <dbReference type="RuleBase" id="RU003800"/>
    </source>
</evidence>
<dbReference type="Gene3D" id="3.30.1840.10">
    <property type="entry name" value="Polyphosphate kinase middle domain"/>
    <property type="match status" value="1"/>
</dbReference>
<dbReference type="CDD" id="cd09168">
    <property type="entry name" value="PLDc_PaPPK1_C2_like"/>
    <property type="match status" value="1"/>
</dbReference>
<feature type="domain" description="Polyphosphate kinase C-terminal" evidence="14">
    <location>
        <begin position="357"/>
        <end position="523"/>
    </location>
</feature>
<evidence type="ECO:0000313" key="16">
    <source>
        <dbReference type="Proteomes" id="UP000612893"/>
    </source>
</evidence>
<protein>
    <recommendedName>
        <fullName evidence="8 9">Polyphosphate kinase</fullName>
        <ecNumber evidence="8 9">2.7.4.1</ecNumber>
    </recommendedName>
    <alternativeName>
        <fullName evidence="8">ATP-polyphosphate phosphotransferase</fullName>
    </alternativeName>
    <alternativeName>
        <fullName evidence="8">Polyphosphoric acid kinase</fullName>
    </alternativeName>
</protein>
<dbReference type="InterPro" id="IPR025198">
    <property type="entry name" value="PPK_N_dom"/>
</dbReference>
<dbReference type="Pfam" id="PF02503">
    <property type="entry name" value="PP_kinase"/>
    <property type="match status" value="1"/>
</dbReference>
<dbReference type="GO" id="GO:0008976">
    <property type="term" value="F:polyphosphate kinase activity"/>
    <property type="evidence" value="ECO:0007669"/>
    <property type="project" value="UniProtKB-UniRule"/>
</dbReference>
<evidence type="ECO:0000256" key="7">
    <source>
        <dbReference type="ARBA" id="ARBA00022842"/>
    </source>
</evidence>
<feature type="region of interest" description="Disordered" evidence="10">
    <location>
        <begin position="1"/>
        <end position="26"/>
    </location>
</feature>
<comment type="PTM">
    <text evidence="8 9">An intermediate of this reaction is the autophosphorylated ppk in which a phosphate is covalently linked to a histidine residue through a N-P bond.</text>
</comment>
<evidence type="ECO:0000256" key="3">
    <source>
        <dbReference type="ARBA" id="ARBA00022723"/>
    </source>
</evidence>
<feature type="domain" description="Polyphosphate kinase C-terminal" evidence="13">
    <location>
        <begin position="530"/>
        <end position="696"/>
    </location>
</feature>
<keyword evidence="3 8" id="KW-0479">Metal-binding</keyword>
<keyword evidence="6 8" id="KW-0067">ATP-binding</keyword>
<dbReference type="InterPro" id="IPR003414">
    <property type="entry name" value="PP_kinase"/>
</dbReference>
<gene>
    <name evidence="15" type="primary">ppk1</name>
    <name evidence="8" type="synonym">ppk</name>
    <name evidence="15" type="ORF">JF922_14400</name>
</gene>
<comment type="catalytic activity">
    <reaction evidence="8 9">
        <text>[phosphate](n) + ATP = [phosphate](n+1) + ADP</text>
        <dbReference type="Rhea" id="RHEA:19573"/>
        <dbReference type="Rhea" id="RHEA-COMP:9859"/>
        <dbReference type="Rhea" id="RHEA-COMP:14280"/>
        <dbReference type="ChEBI" id="CHEBI:16838"/>
        <dbReference type="ChEBI" id="CHEBI:30616"/>
        <dbReference type="ChEBI" id="CHEBI:456216"/>
        <dbReference type="EC" id="2.7.4.1"/>
    </reaction>
</comment>
<dbReference type="Pfam" id="PF13090">
    <property type="entry name" value="PP_kinase_C"/>
    <property type="match status" value="1"/>
</dbReference>
<dbReference type="EC" id="2.7.4.1" evidence="8 9"/>
<evidence type="ECO:0000256" key="6">
    <source>
        <dbReference type="ARBA" id="ARBA00022840"/>
    </source>
</evidence>
<feature type="domain" description="Polyphosphate kinase N-terminal" evidence="12">
    <location>
        <begin position="35"/>
        <end position="140"/>
    </location>
</feature>
<dbReference type="GO" id="GO:0006799">
    <property type="term" value="P:polyphosphate biosynthetic process"/>
    <property type="evidence" value="ECO:0007669"/>
    <property type="project" value="UniProtKB-UniRule"/>
</dbReference>
<dbReference type="InterPro" id="IPR041108">
    <property type="entry name" value="PP_kinase_C_1"/>
</dbReference>
<evidence type="ECO:0000259" key="13">
    <source>
        <dbReference type="Pfam" id="PF13090"/>
    </source>
</evidence>
<evidence type="ECO:0000259" key="14">
    <source>
        <dbReference type="Pfam" id="PF17941"/>
    </source>
</evidence>
<dbReference type="GO" id="GO:0005524">
    <property type="term" value="F:ATP binding"/>
    <property type="evidence" value="ECO:0007669"/>
    <property type="project" value="UniProtKB-KW"/>
</dbReference>
<dbReference type="AlphaFoldDB" id="A0A934K9V8"/>
<dbReference type="PANTHER" id="PTHR30218:SF0">
    <property type="entry name" value="POLYPHOSPHATE KINASE"/>
    <property type="match status" value="1"/>
</dbReference>
<feature type="binding site" evidence="8">
    <location>
        <position position="401"/>
    </location>
    <ligand>
        <name>Mg(2+)</name>
        <dbReference type="ChEBI" id="CHEBI:18420"/>
    </ligand>
</feature>
<name>A0A934K9V8_9BACT</name>
<comment type="cofactor">
    <cofactor evidence="8">
        <name>Mg(2+)</name>
        <dbReference type="ChEBI" id="CHEBI:18420"/>
    </cofactor>
</comment>
<dbReference type="EMBL" id="JAEKNR010000145">
    <property type="protein sequence ID" value="MBJ7599251.1"/>
    <property type="molecule type" value="Genomic_DNA"/>
</dbReference>
<keyword evidence="5 8" id="KW-0418">Kinase</keyword>
<feature type="domain" description="Polyphosphate kinase middle" evidence="11">
    <location>
        <begin position="150"/>
        <end position="323"/>
    </location>
</feature>
<keyword evidence="4 8" id="KW-0547">Nucleotide-binding</keyword>
<evidence type="ECO:0000313" key="15">
    <source>
        <dbReference type="EMBL" id="MBJ7599251.1"/>
    </source>
</evidence>
<evidence type="ECO:0000256" key="5">
    <source>
        <dbReference type="ARBA" id="ARBA00022777"/>
    </source>
</evidence>
<keyword evidence="2 8" id="KW-0808">Transferase</keyword>
<evidence type="ECO:0000256" key="1">
    <source>
        <dbReference type="ARBA" id="ARBA00022553"/>
    </source>
</evidence>
<evidence type="ECO:0000256" key="10">
    <source>
        <dbReference type="SAM" id="MobiDB-lite"/>
    </source>
</evidence>
<organism evidence="15 16">
    <name type="scientific">Candidatus Nephthysia bennettiae</name>
    <dbReference type="NCBI Taxonomy" id="3127016"/>
    <lineage>
        <taxon>Bacteria</taxon>
        <taxon>Bacillati</taxon>
        <taxon>Candidatus Dormiibacterota</taxon>
        <taxon>Candidatus Dormibacteria</taxon>
        <taxon>Candidatus Dormibacterales</taxon>
        <taxon>Candidatus Dormibacteraceae</taxon>
        <taxon>Candidatus Nephthysia</taxon>
    </lineage>
</organism>
<evidence type="ECO:0000256" key="4">
    <source>
        <dbReference type="ARBA" id="ARBA00022741"/>
    </source>
</evidence>
<feature type="active site" description="Phosphohistidine intermediate" evidence="8">
    <location>
        <position position="462"/>
    </location>
</feature>
<dbReference type="InterPro" id="IPR036832">
    <property type="entry name" value="PPK_N_dom_sf"/>
</dbReference>
<sequence>MTMEDTVGADTASGRGSPATSGEKGPKVEAVAARYLNRELSMLDYQARVLARAEDQLLPLLERMRFLGHFATGLDDFYQIRVAGLKEQQEAAPSHASPDGRTPGEQLSEIRQRVDGLVQRQTHAFHEELLPGLAEAGVRVVSVNELGKKDQQQVERYYEQNVFPVLTPLAVDPGHPFPYMSHFSLNLGVVIRDPLLRLERFARLKVPPLLPRYVSLPGDRYVAIEDVIARHLGSLFEGMEIVSHGLFRVTRDNDLEVRESEADDLLLAIQSELRRHRRRASAVRLEVNPDVPADVMALLVRELELRDEDVHTVEGALDLATAANFLADLDKPQLKLRTQAAGAPSPLAVYEDRPSELFAALQKGDILVHHPYETFASSVSAFVANAAADPNVLAIKQTLYRTSGPASPIALALARAAQAGKQVVALVELKARGDEQANIAWAQALEDAGVHVVYGLVGLKTHAKVILVVRQEAEGIRRYVHVATGNYNPNTARAYEDVGLLSADEELGADASQLFNFLTGYSRQRAYDRLLVAPMNLRSNLLRLIRQEAGEPDGRIVMKMNSLEDTEIADALYEASQAGAEIDLIVRGMCVLRPGVPGLSERIRVRSIVGHFLEHSRILRFGSDRRGPRYYIGSADMMERNLDRRVEAVAPILDPALQARLAEILAMGLEDDSLSWTLEPDGSWHKVETKKHVNAQEQLAALAQERARLLESEALLA</sequence>
<keyword evidence="1 8" id="KW-0597">Phosphoprotein</keyword>
<dbReference type="Pfam" id="PF13089">
    <property type="entry name" value="PP_kinase_N"/>
    <property type="match status" value="1"/>
</dbReference>
<dbReference type="Gene3D" id="3.30.870.10">
    <property type="entry name" value="Endonuclease Chain A"/>
    <property type="match status" value="2"/>
</dbReference>
<evidence type="ECO:0000256" key="8">
    <source>
        <dbReference type="HAMAP-Rule" id="MF_00347"/>
    </source>
</evidence>
<dbReference type="PANTHER" id="PTHR30218">
    <property type="entry name" value="POLYPHOSPHATE KINASE"/>
    <property type="match status" value="1"/>
</dbReference>
<dbReference type="SUPFAM" id="SSF56024">
    <property type="entry name" value="Phospholipase D/nuclease"/>
    <property type="match status" value="2"/>
</dbReference>
<dbReference type="FunFam" id="3.30.870.10:FF:000001">
    <property type="entry name" value="Polyphosphate kinase"/>
    <property type="match status" value="1"/>
</dbReference>
<feature type="binding site" evidence="8">
    <location>
        <position position="615"/>
    </location>
    <ligand>
        <name>ATP</name>
        <dbReference type="ChEBI" id="CHEBI:30616"/>
    </ligand>
</feature>
<comment type="similarity">
    <text evidence="8 9">Belongs to the polyphosphate kinase 1 (PPK1) family.</text>
</comment>
<dbReference type="SUPFAM" id="SSF140356">
    <property type="entry name" value="PPK N-terminal domain-like"/>
    <property type="match status" value="1"/>
</dbReference>
<evidence type="ECO:0000256" key="2">
    <source>
        <dbReference type="ARBA" id="ARBA00022679"/>
    </source>
</evidence>
<dbReference type="NCBIfam" id="NF003918">
    <property type="entry name" value="PRK05443.1-2"/>
    <property type="match status" value="1"/>
</dbReference>
<keyword evidence="7 8" id="KW-0460">Magnesium</keyword>
<dbReference type="InterPro" id="IPR036830">
    <property type="entry name" value="PP_kinase_middle_dom_sf"/>
</dbReference>
<keyword evidence="16" id="KW-1185">Reference proteome</keyword>
<dbReference type="Gene3D" id="1.20.58.310">
    <property type="entry name" value="Polyphosphate kinase N-terminal domain"/>
    <property type="match status" value="1"/>
</dbReference>
<reference evidence="15" key="1">
    <citation type="submission" date="2020-10" db="EMBL/GenBank/DDBJ databases">
        <title>Ca. Dormibacterota MAGs.</title>
        <authorList>
            <person name="Montgomery K."/>
        </authorList>
    </citation>
    <scope>NUCLEOTIDE SEQUENCE [LARGE SCALE GENOMIC DNA]</scope>
    <source>
        <strain evidence="15">SC8812_S17_10</strain>
    </source>
</reference>